<dbReference type="PANTHER" id="PTHR34857:SF2">
    <property type="entry name" value="SLL0384 PROTEIN"/>
    <property type="match status" value="1"/>
</dbReference>
<dbReference type="GO" id="GO:0043190">
    <property type="term" value="C:ATP-binding cassette (ABC) transporter complex"/>
    <property type="evidence" value="ECO:0007669"/>
    <property type="project" value="InterPro"/>
</dbReference>
<accession>A0A7I8D504</accession>
<dbReference type="KEGG" id="eff:skT53_01880"/>
<evidence type="ECO:0008006" key="10">
    <source>
        <dbReference type="Google" id="ProtNLM"/>
    </source>
</evidence>
<keyword evidence="5 7" id="KW-0472">Membrane</keyword>
<feature type="transmembrane region" description="Helical" evidence="7">
    <location>
        <begin position="26"/>
        <end position="57"/>
    </location>
</feature>
<feature type="compositionally biased region" description="Polar residues" evidence="6">
    <location>
        <begin position="249"/>
        <end position="262"/>
    </location>
</feature>
<protein>
    <recommendedName>
        <fullName evidence="10">Cobalt ECF transporter T component CbiQ</fullName>
    </recommendedName>
</protein>
<dbReference type="CDD" id="cd16914">
    <property type="entry name" value="EcfT"/>
    <property type="match status" value="1"/>
</dbReference>
<evidence type="ECO:0000313" key="8">
    <source>
        <dbReference type="EMBL" id="BCJ85203.1"/>
    </source>
</evidence>
<keyword evidence="9" id="KW-1185">Reference proteome</keyword>
<dbReference type="InterPro" id="IPR051611">
    <property type="entry name" value="ECF_transporter_component"/>
</dbReference>
<dbReference type="GO" id="GO:0006824">
    <property type="term" value="P:cobalt ion transport"/>
    <property type="evidence" value="ECO:0007669"/>
    <property type="project" value="InterPro"/>
</dbReference>
<dbReference type="NCBIfam" id="TIGR02454">
    <property type="entry name" value="ECF_T_CbiQ"/>
    <property type="match status" value="1"/>
</dbReference>
<keyword evidence="2" id="KW-1003">Cell membrane</keyword>
<evidence type="ECO:0000256" key="7">
    <source>
        <dbReference type="SAM" id="Phobius"/>
    </source>
</evidence>
<evidence type="ECO:0000313" key="9">
    <source>
        <dbReference type="Proteomes" id="UP000593802"/>
    </source>
</evidence>
<sequence>MFCGCLFDAASGEAKRRVIESDRLRVAFVLALLVTAVTLRSPIGLLGVLIVLAGLISRSGIRWSYVMRRTFLILPFGLLTVLSLPFVLSGPSVDLFGMVTVSLEGMRKSALLVQKLWAANWCITFLLGTTPQDRLFRTLKAMGMPPVLVVMMSFTLRYLSVLAEEVDSMILSQKARGFSFRIFDSWSNYKRAGQLLGVLLIRSMQRSIRVHQAMIARGYTLAEDRKKLAVKAEEQGGMEYAGTGHRSGKSQFLLSGQNKSSA</sequence>
<evidence type="ECO:0000256" key="4">
    <source>
        <dbReference type="ARBA" id="ARBA00022989"/>
    </source>
</evidence>
<dbReference type="InterPro" id="IPR003339">
    <property type="entry name" value="ABC/ECF_trnsptr_transmembrane"/>
</dbReference>
<evidence type="ECO:0000256" key="2">
    <source>
        <dbReference type="ARBA" id="ARBA00022475"/>
    </source>
</evidence>
<evidence type="ECO:0000256" key="5">
    <source>
        <dbReference type="ARBA" id="ARBA00023136"/>
    </source>
</evidence>
<evidence type="ECO:0000256" key="1">
    <source>
        <dbReference type="ARBA" id="ARBA00004651"/>
    </source>
</evidence>
<keyword evidence="3 7" id="KW-0812">Transmembrane</keyword>
<evidence type="ECO:0000256" key="6">
    <source>
        <dbReference type="SAM" id="MobiDB-lite"/>
    </source>
</evidence>
<proteinExistence type="predicted"/>
<feature type="region of interest" description="Disordered" evidence="6">
    <location>
        <begin position="239"/>
        <end position="262"/>
    </location>
</feature>
<dbReference type="AlphaFoldDB" id="A0A7I8D504"/>
<dbReference type="EMBL" id="AP023366">
    <property type="protein sequence ID" value="BCJ85203.1"/>
    <property type="molecule type" value="Genomic_DNA"/>
</dbReference>
<comment type="subcellular location">
    <subcellularLocation>
        <location evidence="1">Cell membrane</location>
        <topology evidence="1">Multi-pass membrane protein</topology>
    </subcellularLocation>
</comment>
<dbReference type="Pfam" id="PF02361">
    <property type="entry name" value="CbiQ"/>
    <property type="match status" value="1"/>
</dbReference>
<dbReference type="Proteomes" id="UP000593802">
    <property type="component" value="Chromosome"/>
</dbReference>
<evidence type="ECO:0000256" key="3">
    <source>
        <dbReference type="ARBA" id="ARBA00022692"/>
    </source>
</evidence>
<dbReference type="PANTHER" id="PTHR34857">
    <property type="entry name" value="SLL0384 PROTEIN"/>
    <property type="match status" value="1"/>
</dbReference>
<dbReference type="RefSeq" id="WP_200759349.1">
    <property type="nucleotide sequence ID" value="NZ_AP023366.1"/>
</dbReference>
<name>A0A7I8D504_9BACL</name>
<dbReference type="InterPro" id="IPR012809">
    <property type="entry name" value="ECF_CbiQ"/>
</dbReference>
<reference evidence="8 9" key="1">
    <citation type="submission" date="2020-08" db="EMBL/GenBank/DDBJ databases">
        <title>Complete Genome Sequence of Effusibacillus dendaii Strain skT53, Isolated from Farmland soil.</title>
        <authorList>
            <person name="Konishi T."/>
            <person name="Kawasaki H."/>
        </authorList>
    </citation>
    <scope>NUCLEOTIDE SEQUENCE [LARGE SCALE GENOMIC DNA]</scope>
    <source>
        <strain evidence="9">skT53</strain>
    </source>
</reference>
<gene>
    <name evidence="8" type="ORF">skT53_01880</name>
</gene>
<keyword evidence="4 7" id="KW-1133">Transmembrane helix</keyword>
<feature type="transmembrane region" description="Helical" evidence="7">
    <location>
        <begin position="69"/>
        <end position="89"/>
    </location>
</feature>
<organism evidence="8 9">
    <name type="scientific">Effusibacillus dendaii</name>
    <dbReference type="NCBI Taxonomy" id="2743772"/>
    <lineage>
        <taxon>Bacteria</taxon>
        <taxon>Bacillati</taxon>
        <taxon>Bacillota</taxon>
        <taxon>Bacilli</taxon>
        <taxon>Bacillales</taxon>
        <taxon>Alicyclobacillaceae</taxon>
        <taxon>Effusibacillus</taxon>
    </lineage>
</organism>